<dbReference type="InterPro" id="IPR017926">
    <property type="entry name" value="GATASE"/>
</dbReference>
<dbReference type="PANTHER" id="PTHR42695">
    <property type="entry name" value="GLUTAMINE AMIDOTRANSFERASE YLR126C-RELATED"/>
    <property type="match status" value="1"/>
</dbReference>
<feature type="domain" description="Glutamine amidotransferase" evidence="1">
    <location>
        <begin position="42"/>
        <end position="178"/>
    </location>
</feature>
<dbReference type="SUPFAM" id="SSF52317">
    <property type="entry name" value="Class I glutamine amidotransferase-like"/>
    <property type="match status" value="1"/>
</dbReference>
<keyword evidence="3" id="KW-1185">Reference proteome</keyword>
<dbReference type="Pfam" id="PF00117">
    <property type="entry name" value="GATase"/>
    <property type="match status" value="1"/>
</dbReference>
<dbReference type="EMBL" id="JAPWIJ010000008">
    <property type="protein sequence ID" value="MCZ4520610.1"/>
    <property type="molecule type" value="Genomic_DNA"/>
</dbReference>
<keyword evidence="2" id="KW-0315">Glutamine amidotransferase</keyword>
<dbReference type="InterPro" id="IPR044992">
    <property type="entry name" value="ChyE-like"/>
</dbReference>
<sequence length="215" mass="22525">MSWWVLTHVDVEGPALIGTIMAERGIEYRVAAVGSGDSLPTADAVAGLIVMGGPMDAWGDVTHPHVRAERELIAECVRREIPVLGVCLGAQLLAASQGCAVYRGAVAELGSGEVTATDAGVSLFGAGSVSVVHWHTDTFDLPAGAVLLASSNLYRNQAFRLGSALGLQFHVELTPAQQPMLDAHMPAGTAPNALVLGRVAENGRRILETFFDEVS</sequence>
<evidence type="ECO:0000313" key="3">
    <source>
        <dbReference type="Proteomes" id="UP001081071"/>
    </source>
</evidence>
<dbReference type="InterPro" id="IPR029062">
    <property type="entry name" value="Class_I_gatase-like"/>
</dbReference>
<name>A0ABT4MKP0_9NOCA</name>
<dbReference type="Gene3D" id="3.40.50.880">
    <property type="match status" value="1"/>
</dbReference>
<dbReference type="Proteomes" id="UP001081071">
    <property type="component" value="Unassembled WGS sequence"/>
</dbReference>
<accession>A0ABT4MKP0</accession>
<dbReference type="PRINTS" id="PR00096">
    <property type="entry name" value="GATASE"/>
</dbReference>
<comment type="caution">
    <text evidence="2">The sequence shown here is derived from an EMBL/GenBank/DDBJ whole genome shotgun (WGS) entry which is preliminary data.</text>
</comment>
<dbReference type="PROSITE" id="PS51273">
    <property type="entry name" value="GATASE_TYPE_1"/>
    <property type="match status" value="1"/>
</dbReference>
<evidence type="ECO:0000259" key="1">
    <source>
        <dbReference type="Pfam" id="PF00117"/>
    </source>
</evidence>
<gene>
    <name evidence="2" type="ORF">O4220_19050</name>
</gene>
<reference evidence="2" key="1">
    <citation type="submission" date="2022-12" db="EMBL/GenBank/DDBJ databases">
        <authorList>
            <person name="Krivoruchko A.V."/>
            <person name="Elkin A."/>
        </authorList>
    </citation>
    <scope>NUCLEOTIDE SEQUENCE</scope>
    <source>
        <strain evidence="2">IEGM 1391</strain>
    </source>
</reference>
<dbReference type="PANTHER" id="PTHR42695:SF5">
    <property type="entry name" value="GLUTAMINE AMIDOTRANSFERASE YLR126C-RELATED"/>
    <property type="match status" value="1"/>
</dbReference>
<protein>
    <submittedName>
        <fullName evidence="2">Type 1 glutamine amidotransferase</fullName>
    </submittedName>
</protein>
<dbReference type="RefSeq" id="WP_269607048.1">
    <property type="nucleotide sequence ID" value="NZ_JAPWIJ010000008.1"/>
</dbReference>
<proteinExistence type="predicted"/>
<organism evidence="2 3">
    <name type="scientific">Rhodococcus ruber</name>
    <dbReference type="NCBI Taxonomy" id="1830"/>
    <lineage>
        <taxon>Bacteria</taxon>
        <taxon>Bacillati</taxon>
        <taxon>Actinomycetota</taxon>
        <taxon>Actinomycetes</taxon>
        <taxon>Mycobacteriales</taxon>
        <taxon>Nocardiaceae</taxon>
        <taxon>Rhodococcus</taxon>
    </lineage>
</organism>
<evidence type="ECO:0000313" key="2">
    <source>
        <dbReference type="EMBL" id="MCZ4520610.1"/>
    </source>
</evidence>
<dbReference type="CDD" id="cd01741">
    <property type="entry name" value="GATase1_1"/>
    <property type="match status" value="1"/>
</dbReference>